<keyword evidence="2" id="KW-1185">Reference proteome</keyword>
<gene>
    <name evidence="1" type="ordered locus">Clocel_2902</name>
</gene>
<proteinExistence type="predicted"/>
<evidence type="ECO:0000313" key="1">
    <source>
        <dbReference type="EMBL" id="ADL52597.1"/>
    </source>
</evidence>
<dbReference type="HOGENOM" id="CLU_1755642_0_0_9"/>
<dbReference type="eggNOG" id="ENOG5030H78">
    <property type="taxonomic scope" value="Bacteria"/>
</dbReference>
<reference evidence="1 2" key="1">
    <citation type="submission" date="2010-08" db="EMBL/GenBank/DDBJ databases">
        <title>Complete sequence of Clostridium cellulovorans 743B.</title>
        <authorList>
            <consortium name="US DOE Joint Genome Institute"/>
            <person name="Lucas S."/>
            <person name="Copeland A."/>
            <person name="Lapidus A."/>
            <person name="Cheng J.-F."/>
            <person name="Bruce D."/>
            <person name="Goodwin L."/>
            <person name="Pitluck S."/>
            <person name="Chertkov O."/>
            <person name="Detter J.C."/>
            <person name="Han C."/>
            <person name="Tapia R."/>
            <person name="Land M."/>
            <person name="Hauser L."/>
            <person name="Chang Y.-J."/>
            <person name="Jeffries C."/>
            <person name="Kyrpides N."/>
            <person name="Ivanova N."/>
            <person name="Mikhailova N."/>
            <person name="Hemme C.L."/>
            <person name="Woyke T."/>
        </authorList>
    </citation>
    <scope>NUCLEOTIDE SEQUENCE [LARGE SCALE GENOMIC DNA]</scope>
    <source>
        <strain evidence="2">ATCC 35296 / DSM 3052 / OCM 3 / 743B</strain>
    </source>
</reference>
<evidence type="ECO:0000313" key="2">
    <source>
        <dbReference type="Proteomes" id="UP000002730"/>
    </source>
</evidence>
<dbReference type="KEGG" id="ccb:Clocel_2902"/>
<dbReference type="AlphaFoldDB" id="D9SST5"/>
<dbReference type="EMBL" id="CP002160">
    <property type="protein sequence ID" value="ADL52597.1"/>
    <property type="molecule type" value="Genomic_DNA"/>
</dbReference>
<dbReference type="RefSeq" id="WP_010075690.1">
    <property type="nucleotide sequence ID" value="NC_014393.1"/>
</dbReference>
<dbReference type="OrthoDB" id="1936804at2"/>
<dbReference type="Proteomes" id="UP000002730">
    <property type="component" value="Chromosome"/>
</dbReference>
<protein>
    <submittedName>
        <fullName evidence="1">Uncharacterized protein</fullName>
    </submittedName>
</protein>
<name>D9SST5_CLOC7</name>
<accession>D9SST5</accession>
<organism evidence="1 2">
    <name type="scientific">Clostridium cellulovorans (strain ATCC 35296 / DSM 3052 / OCM 3 / 743B)</name>
    <dbReference type="NCBI Taxonomy" id="573061"/>
    <lineage>
        <taxon>Bacteria</taxon>
        <taxon>Bacillati</taxon>
        <taxon>Bacillota</taxon>
        <taxon>Clostridia</taxon>
        <taxon>Eubacteriales</taxon>
        <taxon>Clostridiaceae</taxon>
        <taxon>Clostridium</taxon>
    </lineage>
</organism>
<dbReference type="STRING" id="573061.Clocel_2902"/>
<sequence length="150" mass="17476">MVKKDTLDKIIQSNRWVKNDIAMGRIQCSKVVRTNGEPELLAIITSNELKEPVAAYIEEVLVANNQLILFYDGQFLTSIGKDEYGEYKDYLSREEWEIVFSKKPSDELVNRGMIAEGQGYLLEIHESMEEFMRRGYSEELSNEIQQMYHL</sequence>